<evidence type="ECO:0000256" key="4">
    <source>
        <dbReference type="SAM" id="MobiDB-lite"/>
    </source>
</evidence>
<protein>
    <submittedName>
        <fullName evidence="5">Orf112</fullName>
    </submittedName>
</protein>
<dbReference type="InterPro" id="IPR006944">
    <property type="entry name" value="Phage/GTA_portal"/>
</dbReference>
<reference evidence="5 6" key="1">
    <citation type="journal article" date="2004" name="J. Bacteriol.">
        <title>Lactobacillus plantarum bacteriophage LP65: a new member of the SPO1-like genus of the family Myoviridae.</title>
        <authorList>
            <person name="Chibani-Chennoufi S."/>
            <person name="Dillmann M.L."/>
            <person name="Marvin-Guy L."/>
            <person name="Rami-Shojaei S."/>
            <person name="Brussow H."/>
        </authorList>
    </citation>
    <scope>NUCLEOTIDE SEQUENCE</scope>
</reference>
<keyword evidence="2" id="KW-1160">Virus entry into host cell</keyword>
<feature type="compositionally biased region" description="Polar residues" evidence="4">
    <location>
        <begin position="474"/>
        <end position="491"/>
    </location>
</feature>
<sequence>MAILKDLRNAFSLSNKKSTSYIELGDYDKDIVNKAIRPGRASARDTVDGIDIADGNVAGQYSVASISDVLSTKKLLKAYADNDIVQAIIRTRTNQVLTYSNPSRYNRNGVGFKVELKDATKVMSKAQIKRAHEIEDFIYNTGSEYYEWRDTFPRLLTKIINDMYVQDQINIERIFKNDSNELDHFNAVDASKVVISYSPRSKDQPRKFEQFVSETKSVKFSERNLTFINYWNLSDTDRRGYGYSPVEASIPLIRAIYDTEQFNARFFSQGGTTRGILVIDQDGDAQANQMMLAGIRRQWTSQGSGLGGAWKIPILAAKDAKFVNMTQNSRDMEFDKFLNFMIYDTAAIFQMQPEEINFPNNGGSTGKSGTKSVNEGSTAKAKLESSKDKGLTPLLSFIEQVINDKIMRYVDTDYRFSFTLGDAQDKLQEEQVWKLKLANGYFINEYRKDHGLKTVDGLDVPGFIGSAENFINATGFGQPNVPDSSDDSGSTLGERERQERIQHSKDYEKGKDDPKSPLPKPSESDDVSNNEDADT</sequence>
<evidence type="ECO:0000313" key="5">
    <source>
        <dbReference type="EMBL" id="AAV35932.1"/>
    </source>
</evidence>
<keyword evidence="2" id="KW-1162">Viral penetration into host cytoplasm</keyword>
<keyword evidence="3" id="KW-0231">Viral genome packaging</keyword>
<accession>Q5ULK2</accession>
<gene>
    <name evidence="5" type="ORF">orf112</name>
</gene>
<dbReference type="OrthoDB" id="4451at10239"/>
<keyword evidence="6" id="KW-1185">Reference proteome</keyword>
<keyword evidence="2" id="KW-1171">Viral genome ejection through host cell envelope</keyword>
<evidence type="ECO:0000256" key="3">
    <source>
        <dbReference type="ARBA" id="ARBA00023219"/>
    </source>
</evidence>
<dbReference type="RefSeq" id="YP_164747.1">
    <property type="nucleotide sequence ID" value="NC_006565.1"/>
</dbReference>
<feature type="region of interest" description="Disordered" evidence="4">
    <location>
        <begin position="360"/>
        <end position="379"/>
    </location>
</feature>
<evidence type="ECO:0000256" key="2">
    <source>
        <dbReference type="ARBA" id="ARBA00023009"/>
    </source>
</evidence>
<name>Q5ULK2_9CAUD</name>
<evidence type="ECO:0000313" key="6">
    <source>
        <dbReference type="Proteomes" id="UP000002117"/>
    </source>
</evidence>
<keyword evidence="1" id="KW-0118">Viral capsid assembly</keyword>
<dbReference type="Pfam" id="PF04860">
    <property type="entry name" value="Phage_portal"/>
    <property type="match status" value="1"/>
</dbReference>
<proteinExistence type="predicted"/>
<keyword evidence="1" id="KW-1188">Viral release from host cell</keyword>
<dbReference type="EMBL" id="AY682195">
    <property type="protein sequence ID" value="AAV35932.1"/>
    <property type="molecule type" value="Genomic_DNA"/>
</dbReference>
<feature type="compositionally biased region" description="Basic and acidic residues" evidence="4">
    <location>
        <begin position="493"/>
        <end position="515"/>
    </location>
</feature>
<evidence type="ECO:0000256" key="1">
    <source>
        <dbReference type="ARBA" id="ARBA00022950"/>
    </source>
</evidence>
<dbReference type="KEGG" id="vg:3197324"/>
<feature type="compositionally biased region" description="Acidic residues" evidence="4">
    <location>
        <begin position="524"/>
        <end position="535"/>
    </location>
</feature>
<dbReference type="Proteomes" id="UP000002117">
    <property type="component" value="Segment"/>
</dbReference>
<organism evidence="5 6">
    <name type="scientific">Lactobacillus phage LP65</name>
    <dbReference type="NCBI Taxonomy" id="2892344"/>
    <lineage>
        <taxon>Viruses</taxon>
        <taxon>Duplodnaviria</taxon>
        <taxon>Heunggongvirae</taxon>
        <taxon>Uroviricota</taxon>
        <taxon>Caudoviricetes</taxon>
        <taxon>Herelleviridae</taxon>
        <taxon>Salchichonvirus</taxon>
        <taxon>Salchichonvirus LP65</taxon>
    </lineage>
</organism>
<feature type="region of interest" description="Disordered" evidence="4">
    <location>
        <begin position="474"/>
        <end position="535"/>
    </location>
</feature>